<keyword evidence="2" id="KW-1133">Transmembrane helix</keyword>
<accession>A0A6P8EG35</accession>
<evidence type="ECO:0000313" key="4">
    <source>
        <dbReference type="Proteomes" id="UP000515151"/>
    </source>
</evidence>
<comment type="subcellular location">
    <subcellularLocation>
        <location evidence="2">Golgi apparatus membrane</location>
        <topology evidence="2">Single-pass type II membrane protein</topology>
    </subcellularLocation>
</comment>
<evidence type="ECO:0000256" key="1">
    <source>
        <dbReference type="ARBA" id="ARBA00007033"/>
    </source>
</evidence>
<gene>
    <name evidence="5" type="primary">LOC116214499</name>
</gene>
<sequence length="407" mass="46161">MVGRRDGSLMREKGQSFCGSRVTVAIAMGILLCCVSVLELLYPNGLFSSDPPPWLQKFWRTDRQTDSSSCKSQERANALKQGQDNAPKQFPVLGQQHKAGPFGTVKGLRTNPTVLPDESVNPRLAKLLKEIAIGKELIVALANSKVKDMLEVWFTSIRKVGIPNYLVVALDDEIAEFCKLNEVPMYKRDPDQGIDSIGKTGGSIAVSGLKFRILREFLQMGYSVLLSDVDIVYLQNPFDHIYRDSDVESMTDGHDNQTAYGYDDVFDDPVMGWSRHIYTVRIWVYNSGFFYIRPTIPSIELLDRVAGRLSEKPYLWDQAVFNEELFFPSHPGYEGLHAAKRTMDYYLFMNSKVLFKEVRKDDAKLSQLKPVIIHVNYHPDKLPRMKAIVDFYVNGKKDALQPFPDGT</sequence>
<keyword evidence="2" id="KW-0812">Transmembrane</keyword>
<evidence type="ECO:0000259" key="3">
    <source>
        <dbReference type="Pfam" id="PF03407"/>
    </source>
</evidence>
<keyword evidence="2" id="KW-0472">Membrane</keyword>
<keyword evidence="2" id="KW-0735">Signal-anchor</keyword>
<keyword evidence="2" id="KW-0808">Transferase</keyword>
<proteinExistence type="inferred from homology"/>
<name>A0A6P8EG35_PUNGR</name>
<dbReference type="PANTHER" id="PTHR46581">
    <property type="entry name" value="ARABINOSYLTRANSFERASE RRA3"/>
    <property type="match status" value="1"/>
</dbReference>
<keyword evidence="2" id="KW-0333">Golgi apparatus</keyword>
<dbReference type="AlphaFoldDB" id="A0A6P8EG35"/>
<dbReference type="InterPro" id="IPR029044">
    <property type="entry name" value="Nucleotide-diphossugar_trans"/>
</dbReference>
<organism evidence="4 5">
    <name type="scientific">Punica granatum</name>
    <name type="common">Pomegranate</name>
    <dbReference type="NCBI Taxonomy" id="22663"/>
    <lineage>
        <taxon>Eukaryota</taxon>
        <taxon>Viridiplantae</taxon>
        <taxon>Streptophyta</taxon>
        <taxon>Embryophyta</taxon>
        <taxon>Tracheophyta</taxon>
        <taxon>Spermatophyta</taxon>
        <taxon>Magnoliopsida</taxon>
        <taxon>eudicotyledons</taxon>
        <taxon>Gunneridae</taxon>
        <taxon>Pentapetalae</taxon>
        <taxon>rosids</taxon>
        <taxon>malvids</taxon>
        <taxon>Myrtales</taxon>
        <taxon>Lythraceae</taxon>
        <taxon>Punica</taxon>
    </lineage>
</organism>
<dbReference type="InterPro" id="IPR044290">
    <property type="entry name" value="RRA1/2/3"/>
</dbReference>
<comment type="similarity">
    <text evidence="1 2">Belongs to the glycosyltransferase 77 family.</text>
</comment>
<feature type="domain" description="Nucleotide-diphospho-sugar transferase" evidence="3">
    <location>
        <begin position="162"/>
        <end position="382"/>
    </location>
</feature>
<keyword evidence="2" id="KW-0328">Glycosyltransferase</keyword>
<keyword evidence="2" id="KW-0961">Cell wall biogenesis/degradation</keyword>
<reference evidence="5" key="2">
    <citation type="submission" date="2025-08" db="UniProtKB">
        <authorList>
            <consortium name="RefSeq"/>
        </authorList>
    </citation>
    <scope>IDENTIFICATION</scope>
    <source>
        <tissue evidence="5">Leaf</tissue>
    </source>
</reference>
<dbReference type="GO" id="GO:0016757">
    <property type="term" value="F:glycosyltransferase activity"/>
    <property type="evidence" value="ECO:0007669"/>
    <property type="project" value="UniProtKB-KW"/>
</dbReference>
<protein>
    <recommendedName>
        <fullName evidence="2">Glycosyltransferase</fullName>
        <ecNumber evidence="2">2.4.2.-</ecNumber>
    </recommendedName>
</protein>
<dbReference type="GeneID" id="116214499"/>
<dbReference type="InterPro" id="IPR005069">
    <property type="entry name" value="Nucl-diP-sugar_transferase"/>
</dbReference>
<dbReference type="GO" id="GO:0080147">
    <property type="term" value="P:root hair cell development"/>
    <property type="evidence" value="ECO:0007669"/>
    <property type="project" value="InterPro"/>
</dbReference>
<dbReference type="SUPFAM" id="SSF53448">
    <property type="entry name" value="Nucleotide-diphospho-sugar transferases"/>
    <property type="match status" value="1"/>
</dbReference>
<dbReference type="GO" id="GO:0071555">
    <property type="term" value="P:cell wall organization"/>
    <property type="evidence" value="ECO:0007669"/>
    <property type="project" value="UniProtKB-KW"/>
</dbReference>
<dbReference type="PANTHER" id="PTHR46581:SF3">
    <property type="entry name" value="ARABINOSYLTRANSFERASE RRA3"/>
    <property type="match status" value="1"/>
</dbReference>
<evidence type="ECO:0000256" key="2">
    <source>
        <dbReference type="RuleBase" id="RU363055"/>
    </source>
</evidence>
<evidence type="ECO:0000313" key="5">
    <source>
        <dbReference type="RefSeq" id="XP_031405760.1"/>
    </source>
</evidence>
<dbReference type="Proteomes" id="UP000515151">
    <property type="component" value="Chromosome 7"/>
</dbReference>
<dbReference type="EC" id="2.4.2.-" evidence="2"/>
<dbReference type="Pfam" id="PF03407">
    <property type="entry name" value="Nucleotid_trans"/>
    <property type="match status" value="1"/>
</dbReference>
<dbReference type="RefSeq" id="XP_031405760.1">
    <property type="nucleotide sequence ID" value="XM_031549900.1"/>
</dbReference>
<keyword evidence="4" id="KW-1185">Reference proteome</keyword>
<dbReference type="GO" id="GO:0000139">
    <property type="term" value="C:Golgi membrane"/>
    <property type="evidence" value="ECO:0007669"/>
    <property type="project" value="UniProtKB-SubCell"/>
</dbReference>
<reference evidence="4" key="1">
    <citation type="journal article" date="2020" name="Plant Biotechnol. J.">
        <title>The pomegranate (Punica granatum L.) draft genome dissects genetic divergence between soft- and hard-seeded cultivars.</title>
        <authorList>
            <person name="Luo X."/>
            <person name="Li H."/>
            <person name="Wu Z."/>
            <person name="Yao W."/>
            <person name="Zhao P."/>
            <person name="Cao D."/>
            <person name="Yu H."/>
            <person name="Li K."/>
            <person name="Poudel K."/>
            <person name="Zhao D."/>
            <person name="Zhang F."/>
            <person name="Xia X."/>
            <person name="Chen L."/>
            <person name="Wang Q."/>
            <person name="Jing D."/>
            <person name="Cao S."/>
        </authorList>
    </citation>
    <scope>NUCLEOTIDE SEQUENCE [LARGE SCALE GENOMIC DNA]</scope>
    <source>
        <strain evidence="4">cv. Tunisia</strain>
    </source>
</reference>
<dbReference type="OrthoDB" id="540503at2759"/>
<feature type="transmembrane region" description="Helical" evidence="2">
    <location>
        <begin position="21"/>
        <end position="42"/>
    </location>
</feature>